<keyword evidence="8" id="KW-0539">Nucleus</keyword>
<dbReference type="InterPro" id="IPR037201">
    <property type="entry name" value="CacyBP_N"/>
</dbReference>
<dbReference type="CDD" id="cd06468">
    <property type="entry name" value="p23_CacyBP"/>
    <property type="match status" value="1"/>
</dbReference>
<keyword evidence="10" id="KW-0175">Coiled coil</keyword>
<dbReference type="AlphaFoldDB" id="A0AAR5Q3E1"/>
<evidence type="ECO:0000256" key="3">
    <source>
        <dbReference type="ARBA" id="ARBA00015702"/>
    </source>
</evidence>
<reference evidence="14" key="1">
    <citation type="journal article" date="2013" name="Genome Biol.">
        <title>Draft genome of the mountain pine beetle, Dendroctonus ponderosae Hopkins, a major forest pest.</title>
        <authorList>
            <person name="Keeling C.I."/>
            <person name="Yuen M.M."/>
            <person name="Liao N.Y."/>
            <person name="Docking T.R."/>
            <person name="Chan S.K."/>
            <person name="Taylor G.A."/>
            <person name="Palmquist D.L."/>
            <person name="Jackman S.D."/>
            <person name="Nguyen A."/>
            <person name="Li M."/>
            <person name="Henderson H."/>
            <person name="Janes J.K."/>
            <person name="Zhao Y."/>
            <person name="Pandoh P."/>
            <person name="Moore R."/>
            <person name="Sperling F.A."/>
            <person name="Huber D.P."/>
            <person name="Birol I."/>
            <person name="Jones S.J."/>
            <person name="Bohlmann J."/>
        </authorList>
    </citation>
    <scope>NUCLEOTIDE SEQUENCE</scope>
</reference>
<accession>A0AAR5Q3E1</accession>
<dbReference type="PANTHER" id="PTHR13164">
    <property type="entry name" value="CALICYLIN BINDING PROTEIN"/>
    <property type="match status" value="1"/>
</dbReference>
<evidence type="ECO:0000256" key="6">
    <source>
        <dbReference type="ARBA" id="ARBA00022786"/>
    </source>
</evidence>
<dbReference type="PROSITE" id="PS51048">
    <property type="entry name" value="SGS"/>
    <property type="match status" value="1"/>
</dbReference>
<dbReference type="Pfam" id="PF09032">
    <property type="entry name" value="Siah-Interact_N"/>
    <property type="match status" value="1"/>
</dbReference>
<dbReference type="GO" id="GO:0005634">
    <property type="term" value="C:nucleus"/>
    <property type="evidence" value="ECO:0007669"/>
    <property type="project" value="UniProtKB-SubCell"/>
</dbReference>
<dbReference type="InterPro" id="IPR037893">
    <property type="entry name" value="CS_CacyBP"/>
</dbReference>
<evidence type="ECO:0000259" key="12">
    <source>
        <dbReference type="PROSITE" id="PS51203"/>
    </source>
</evidence>
<feature type="domain" description="CS" evidence="12">
    <location>
        <begin position="102"/>
        <end position="195"/>
    </location>
</feature>
<evidence type="ECO:0000256" key="5">
    <source>
        <dbReference type="ARBA" id="ARBA00022553"/>
    </source>
</evidence>
<keyword evidence="6" id="KW-0833">Ubl conjugation pathway</keyword>
<dbReference type="InterPro" id="IPR007052">
    <property type="entry name" value="CS_dom"/>
</dbReference>
<evidence type="ECO:0000256" key="2">
    <source>
        <dbReference type="ARBA" id="ARBA00004496"/>
    </source>
</evidence>
<evidence type="ECO:0000256" key="10">
    <source>
        <dbReference type="SAM" id="Coils"/>
    </source>
</evidence>
<evidence type="ECO:0000259" key="11">
    <source>
        <dbReference type="PROSITE" id="PS51048"/>
    </source>
</evidence>
<dbReference type="InterPro" id="IPR052289">
    <property type="entry name" value="Calcyclin-binding_UBL-bridge"/>
</dbReference>
<dbReference type="SUPFAM" id="SSF140106">
    <property type="entry name" value="Calcyclin-binding protein-like"/>
    <property type="match status" value="1"/>
</dbReference>
<evidence type="ECO:0000256" key="9">
    <source>
        <dbReference type="ARBA" id="ARBA00025145"/>
    </source>
</evidence>
<evidence type="ECO:0000256" key="8">
    <source>
        <dbReference type="ARBA" id="ARBA00023242"/>
    </source>
</evidence>
<evidence type="ECO:0000256" key="7">
    <source>
        <dbReference type="ARBA" id="ARBA00022990"/>
    </source>
</evidence>
<dbReference type="InterPro" id="IPR008978">
    <property type="entry name" value="HSP20-like_chaperone"/>
</dbReference>
<evidence type="ECO:0000256" key="1">
    <source>
        <dbReference type="ARBA" id="ARBA00004123"/>
    </source>
</evidence>
<dbReference type="Pfam" id="PF04969">
    <property type="entry name" value="CS"/>
    <property type="match status" value="1"/>
</dbReference>
<dbReference type="SUPFAM" id="SSF49764">
    <property type="entry name" value="HSP20-like chaperones"/>
    <property type="match status" value="1"/>
</dbReference>
<protein>
    <recommendedName>
        <fullName evidence="3">Calcyclin-binding protein</fullName>
    </recommendedName>
</protein>
<dbReference type="PROSITE" id="PS51203">
    <property type="entry name" value="CS"/>
    <property type="match status" value="1"/>
</dbReference>
<dbReference type="InterPro" id="IPR007699">
    <property type="entry name" value="SGS_dom"/>
</dbReference>
<sequence length="256" mass="29849">MCINCCLFLTFVFISRRSPHFSRTVIIRAEMANKIEEIRKDIAEIENLENHAIRQKVKDILCIEKRKMVSELVKLEEKQAKLELQFKKPSSPVKTTIVPYEVKLTNYAWDQSQKFVKFYITLPKVNTVPAENVQCNFQEKSFELKIKNLENKDYVFSITQLLHAVEPKNSTYKVKNDLILINVAKKEDITWSHVTEWEKKASDKKMPSMDSDDKSDPSASLINLMRNMYETGDDEMKRTIAKAWTESRNGGPNMNF</sequence>
<dbReference type="GO" id="GO:0005737">
    <property type="term" value="C:cytoplasm"/>
    <property type="evidence" value="ECO:0007669"/>
    <property type="project" value="UniProtKB-SubCell"/>
</dbReference>
<evidence type="ECO:0000256" key="4">
    <source>
        <dbReference type="ARBA" id="ARBA00022490"/>
    </source>
</evidence>
<keyword evidence="5" id="KW-0597">Phosphoprotein</keyword>
<proteinExistence type="predicted"/>
<feature type="domain" description="SGS" evidence="11">
    <location>
        <begin position="180"/>
        <end position="256"/>
    </location>
</feature>
<dbReference type="GO" id="GO:0044548">
    <property type="term" value="F:S100 protein binding"/>
    <property type="evidence" value="ECO:0007669"/>
    <property type="project" value="InterPro"/>
</dbReference>
<dbReference type="InterPro" id="IPR015120">
    <property type="entry name" value="Siah-Interact_N"/>
</dbReference>
<dbReference type="Proteomes" id="UP000019118">
    <property type="component" value="Unassembled WGS sequence"/>
</dbReference>
<evidence type="ECO:0000313" key="13">
    <source>
        <dbReference type="EnsemblMetazoa" id="XP_019767722.1"/>
    </source>
</evidence>
<dbReference type="EnsemblMetazoa" id="XM_019912163.1">
    <property type="protein sequence ID" value="XP_019767722.1"/>
    <property type="gene ID" value="LOC109542790"/>
</dbReference>
<dbReference type="GO" id="GO:0007507">
    <property type="term" value="P:heart development"/>
    <property type="evidence" value="ECO:0007669"/>
    <property type="project" value="TreeGrafter"/>
</dbReference>
<dbReference type="GO" id="GO:0015631">
    <property type="term" value="F:tubulin binding"/>
    <property type="evidence" value="ECO:0007669"/>
    <property type="project" value="InterPro"/>
</dbReference>
<comment type="subcellular location">
    <subcellularLocation>
        <location evidence="2">Cytoplasm</location>
    </subcellularLocation>
    <subcellularLocation>
        <location evidence="1">Nucleus</location>
    </subcellularLocation>
</comment>
<dbReference type="FunFam" id="2.60.40.790:FF:000006">
    <property type="entry name" value="calcyclin-binding protein-like"/>
    <property type="match status" value="1"/>
</dbReference>
<reference evidence="13" key="2">
    <citation type="submission" date="2024-08" db="UniProtKB">
        <authorList>
            <consortium name="EnsemblMetazoa"/>
        </authorList>
    </citation>
    <scope>IDENTIFICATION</scope>
</reference>
<keyword evidence="7" id="KW-0007">Acetylation</keyword>
<evidence type="ECO:0000313" key="14">
    <source>
        <dbReference type="Proteomes" id="UP000019118"/>
    </source>
</evidence>
<comment type="function">
    <text evidence="9">May be involved in calcium-dependent ubiquitination and subsequent proteasomal degradation of target proteins. Probably serves as a molecular bridge in ubiquitin E3 complexes. Participates in the ubiquitin-mediated degradation of beta-catenin (CTNNB1).</text>
</comment>
<keyword evidence="14" id="KW-1185">Reference proteome</keyword>
<feature type="coiled-coil region" evidence="10">
    <location>
        <begin position="28"/>
        <end position="85"/>
    </location>
</feature>
<dbReference type="Gene3D" id="2.60.40.790">
    <property type="match status" value="1"/>
</dbReference>
<keyword evidence="4" id="KW-0963">Cytoplasm</keyword>
<gene>
    <name evidence="13" type="primary">109542790</name>
</gene>
<dbReference type="Gene3D" id="4.10.860.10">
    <property type="entry name" value="UVR domain"/>
    <property type="match status" value="1"/>
</dbReference>
<dbReference type="GO" id="GO:0031625">
    <property type="term" value="F:ubiquitin protein ligase binding"/>
    <property type="evidence" value="ECO:0007669"/>
    <property type="project" value="InterPro"/>
</dbReference>
<organism evidence="13 14">
    <name type="scientific">Dendroctonus ponderosae</name>
    <name type="common">Mountain pine beetle</name>
    <dbReference type="NCBI Taxonomy" id="77166"/>
    <lineage>
        <taxon>Eukaryota</taxon>
        <taxon>Metazoa</taxon>
        <taxon>Ecdysozoa</taxon>
        <taxon>Arthropoda</taxon>
        <taxon>Hexapoda</taxon>
        <taxon>Insecta</taxon>
        <taxon>Pterygota</taxon>
        <taxon>Neoptera</taxon>
        <taxon>Endopterygota</taxon>
        <taxon>Coleoptera</taxon>
        <taxon>Polyphaga</taxon>
        <taxon>Cucujiformia</taxon>
        <taxon>Curculionidae</taxon>
        <taxon>Scolytinae</taxon>
        <taxon>Dendroctonus</taxon>
    </lineage>
</organism>
<name>A0AAR5Q3E1_DENPD</name>
<dbReference type="PANTHER" id="PTHR13164:SF3">
    <property type="entry name" value="CALCYCLIN-BINDING PROTEIN"/>
    <property type="match status" value="1"/>
</dbReference>